<dbReference type="Proteomes" id="UP001335729">
    <property type="component" value="Unassembled WGS sequence"/>
</dbReference>
<evidence type="ECO:0000259" key="3">
    <source>
        <dbReference type="Pfam" id="PF11887"/>
    </source>
</evidence>
<dbReference type="Pfam" id="PF02470">
    <property type="entry name" value="MlaD"/>
    <property type="match status" value="1"/>
</dbReference>
<keyword evidence="1" id="KW-0812">Transmembrane</keyword>
<dbReference type="InterPro" id="IPR052336">
    <property type="entry name" value="MlaD_Phospholipid_Transporter"/>
</dbReference>
<evidence type="ECO:0000256" key="1">
    <source>
        <dbReference type="SAM" id="Phobius"/>
    </source>
</evidence>
<proteinExistence type="predicted"/>
<dbReference type="NCBIfam" id="TIGR00996">
    <property type="entry name" value="Mtu_fam_mce"/>
    <property type="match status" value="1"/>
</dbReference>
<keyword evidence="5" id="KW-1185">Reference proteome</keyword>
<feature type="domain" description="Mce/MlaD" evidence="2">
    <location>
        <begin position="39"/>
        <end position="113"/>
    </location>
</feature>
<sequence length="342" mass="35582">MLKYRGAGLVRFGCVGLALIVLVVMVGLNFAKFTMWLTTVTYQADFVESAGLSGGANVMVSGVRVGAVTGVELVDGTARVTFTVDQDTRLGDATTVQIRTGSLLGQRIVTVAPSGSGVLGPDDVIPVERTSSPYSLNDAVNDLTTNASGIDTAALNKSLDTLSTTLTDVAPDLGPTFDGLAEISRGLNDRNGTLRQLLSTTSEVSGVLAARADRVNSLILDSNLLLDELVQRRQAIASLLANTAAVADQLSKLVADNEEQLAPTLTQLNSVAAMLERNRDNIAAALPGLAKVSQTQGEAVSGGPFYQAYVANLLPGPLLQPFIDQAFGIEPKAKFPIPGAGG</sequence>
<keyword evidence="1" id="KW-0472">Membrane</keyword>
<comment type="caution">
    <text evidence="4">The sequence shown here is derived from an EMBL/GenBank/DDBJ whole genome shotgun (WGS) entry which is preliminary data.</text>
</comment>
<dbReference type="PANTHER" id="PTHR33371:SF18">
    <property type="entry name" value="MCE-FAMILY PROTEIN MCE3C"/>
    <property type="match status" value="1"/>
</dbReference>
<evidence type="ECO:0000313" key="5">
    <source>
        <dbReference type="Proteomes" id="UP001335729"/>
    </source>
</evidence>
<name>A0ABU7MSY0_9ACTN</name>
<protein>
    <submittedName>
        <fullName evidence="4">MCE family protein</fullName>
    </submittedName>
</protein>
<evidence type="ECO:0000259" key="2">
    <source>
        <dbReference type="Pfam" id="PF02470"/>
    </source>
</evidence>
<dbReference type="RefSeq" id="WP_330504763.1">
    <property type="nucleotide sequence ID" value="NZ_JAZDUE010000007.1"/>
</dbReference>
<dbReference type="InterPro" id="IPR024516">
    <property type="entry name" value="Mce_C"/>
</dbReference>
<keyword evidence="1" id="KW-1133">Transmembrane helix</keyword>
<reference evidence="4 5" key="1">
    <citation type="submission" date="2024-01" db="EMBL/GenBank/DDBJ databases">
        <title>Draft genome sequence of Gordonia sp. PKS22-38.</title>
        <authorList>
            <person name="Suphannarot A."/>
            <person name="Mingma R."/>
        </authorList>
    </citation>
    <scope>NUCLEOTIDE SEQUENCE [LARGE SCALE GENOMIC DNA]</scope>
    <source>
        <strain evidence="4 5">PKS22-38</strain>
    </source>
</reference>
<feature type="domain" description="Mammalian cell entry C-terminal" evidence="3">
    <location>
        <begin position="119"/>
        <end position="303"/>
    </location>
</feature>
<feature type="transmembrane region" description="Helical" evidence="1">
    <location>
        <begin position="12"/>
        <end position="31"/>
    </location>
</feature>
<dbReference type="Pfam" id="PF11887">
    <property type="entry name" value="Mce4_CUP1"/>
    <property type="match status" value="1"/>
</dbReference>
<dbReference type="PRINTS" id="PR01782">
    <property type="entry name" value="MCEVIRFACTOR"/>
</dbReference>
<dbReference type="EMBL" id="JAZDUE010000007">
    <property type="protein sequence ID" value="MEE4023428.1"/>
    <property type="molecule type" value="Genomic_DNA"/>
</dbReference>
<accession>A0ABU7MSY0</accession>
<dbReference type="InterPro" id="IPR003399">
    <property type="entry name" value="Mce/MlaD"/>
</dbReference>
<organism evidence="4 5">
    <name type="scientific">Gordonia prachuapensis</name>
    <dbReference type="NCBI Taxonomy" id="3115651"/>
    <lineage>
        <taxon>Bacteria</taxon>
        <taxon>Bacillati</taxon>
        <taxon>Actinomycetota</taxon>
        <taxon>Actinomycetes</taxon>
        <taxon>Mycobacteriales</taxon>
        <taxon>Gordoniaceae</taxon>
        <taxon>Gordonia</taxon>
    </lineage>
</organism>
<dbReference type="InterPro" id="IPR005693">
    <property type="entry name" value="Mce"/>
</dbReference>
<gene>
    <name evidence="4" type="ORF">V1Y59_10095</name>
</gene>
<dbReference type="PANTHER" id="PTHR33371">
    <property type="entry name" value="INTERMEMBRANE PHOSPHOLIPID TRANSPORT SYSTEM BINDING PROTEIN MLAD-RELATED"/>
    <property type="match status" value="1"/>
</dbReference>
<evidence type="ECO:0000313" key="4">
    <source>
        <dbReference type="EMBL" id="MEE4023428.1"/>
    </source>
</evidence>